<dbReference type="Gene3D" id="3.10.350.10">
    <property type="entry name" value="LysM domain"/>
    <property type="match status" value="1"/>
</dbReference>
<feature type="domain" description="LysM" evidence="4">
    <location>
        <begin position="49"/>
        <end position="93"/>
    </location>
</feature>
<dbReference type="PANTHER" id="PTHR34997:SF1">
    <property type="entry name" value="PEPTIDOGLYCAN-BINDING LYSIN DOMAIN"/>
    <property type="match status" value="1"/>
</dbReference>
<organism evidence="5 6">
    <name type="scientific">Eucalyptus globulus</name>
    <name type="common">Tasmanian blue gum</name>
    <dbReference type="NCBI Taxonomy" id="34317"/>
    <lineage>
        <taxon>Eukaryota</taxon>
        <taxon>Viridiplantae</taxon>
        <taxon>Streptophyta</taxon>
        <taxon>Embryophyta</taxon>
        <taxon>Tracheophyta</taxon>
        <taxon>Spermatophyta</taxon>
        <taxon>Magnoliopsida</taxon>
        <taxon>eudicotyledons</taxon>
        <taxon>Gunneridae</taxon>
        <taxon>Pentapetalae</taxon>
        <taxon>rosids</taxon>
        <taxon>malvids</taxon>
        <taxon>Myrtales</taxon>
        <taxon>Myrtaceae</taxon>
        <taxon>Myrtoideae</taxon>
        <taxon>Eucalypteae</taxon>
        <taxon>Eucalyptus</taxon>
    </lineage>
</organism>
<dbReference type="PANTHER" id="PTHR34997">
    <property type="entry name" value="AM15"/>
    <property type="match status" value="1"/>
</dbReference>
<protein>
    <recommendedName>
        <fullName evidence="4">LysM domain-containing protein</fullName>
    </recommendedName>
</protein>
<proteinExistence type="predicted"/>
<keyword evidence="3" id="KW-0732">Signal</keyword>
<dbReference type="PROSITE" id="PS51782">
    <property type="entry name" value="LYSM"/>
    <property type="match status" value="1"/>
</dbReference>
<dbReference type="CDD" id="cd00118">
    <property type="entry name" value="LysM"/>
    <property type="match status" value="1"/>
</dbReference>
<dbReference type="GO" id="GO:0008061">
    <property type="term" value="F:chitin binding"/>
    <property type="evidence" value="ECO:0007669"/>
    <property type="project" value="UniProtKB-KW"/>
</dbReference>
<feature type="signal peptide" evidence="3">
    <location>
        <begin position="1"/>
        <end position="28"/>
    </location>
</feature>
<gene>
    <name evidence="5" type="ORF">ACJRO7_021680</name>
</gene>
<name>A0ABD3KM47_EUCGL</name>
<evidence type="ECO:0000259" key="4">
    <source>
        <dbReference type="PROSITE" id="PS51782"/>
    </source>
</evidence>
<dbReference type="AlphaFoldDB" id="A0ABD3KM47"/>
<dbReference type="SUPFAM" id="SSF54106">
    <property type="entry name" value="LysM domain"/>
    <property type="match status" value="1"/>
</dbReference>
<evidence type="ECO:0000256" key="3">
    <source>
        <dbReference type="SAM" id="SignalP"/>
    </source>
</evidence>
<dbReference type="InterPro" id="IPR052210">
    <property type="entry name" value="LysM1-like"/>
</dbReference>
<sequence length="98" mass="10492">MATIGKSANIFFFQVFLVLSLLLAVTMAEKKLIKGGKILEANSTPECDTGFAVRAGDSCSSVAETFSLTSDFFDSINPNLDCDSLFLGQWLCVQGTPS</sequence>
<keyword evidence="1" id="KW-0147">Chitin-binding</keyword>
<dbReference type="EMBL" id="JBJKBG010000005">
    <property type="protein sequence ID" value="KAL3740433.1"/>
    <property type="molecule type" value="Genomic_DNA"/>
</dbReference>
<dbReference type="Proteomes" id="UP001634007">
    <property type="component" value="Unassembled WGS sequence"/>
</dbReference>
<reference evidence="5 6" key="1">
    <citation type="submission" date="2024-11" db="EMBL/GenBank/DDBJ databases">
        <title>Chromosome-level genome assembly of Eucalyptus globulus Labill. provides insights into its genome evolution.</title>
        <authorList>
            <person name="Li X."/>
        </authorList>
    </citation>
    <scope>NUCLEOTIDE SEQUENCE [LARGE SCALE GENOMIC DNA]</scope>
    <source>
        <strain evidence="5">CL2024</strain>
        <tissue evidence="5">Fresh tender leaves</tissue>
    </source>
</reference>
<keyword evidence="6" id="KW-1185">Reference proteome</keyword>
<comment type="caution">
    <text evidence="5">The sequence shown here is derived from an EMBL/GenBank/DDBJ whole genome shotgun (WGS) entry which is preliminary data.</text>
</comment>
<evidence type="ECO:0000256" key="1">
    <source>
        <dbReference type="ARBA" id="ARBA00022669"/>
    </source>
</evidence>
<accession>A0ABD3KM47</accession>
<evidence type="ECO:0000313" key="6">
    <source>
        <dbReference type="Proteomes" id="UP001634007"/>
    </source>
</evidence>
<dbReference type="InterPro" id="IPR018392">
    <property type="entry name" value="LysM"/>
</dbReference>
<dbReference type="InterPro" id="IPR036779">
    <property type="entry name" value="LysM_dom_sf"/>
</dbReference>
<evidence type="ECO:0000256" key="2">
    <source>
        <dbReference type="ARBA" id="ARBA00023026"/>
    </source>
</evidence>
<dbReference type="Pfam" id="PF01476">
    <property type="entry name" value="LysM"/>
    <property type="match status" value="1"/>
</dbReference>
<evidence type="ECO:0000313" key="5">
    <source>
        <dbReference type="EMBL" id="KAL3740433.1"/>
    </source>
</evidence>
<feature type="chain" id="PRO_5044762890" description="LysM domain-containing protein" evidence="3">
    <location>
        <begin position="29"/>
        <end position="98"/>
    </location>
</feature>
<keyword evidence="2" id="KW-0843">Virulence</keyword>